<reference evidence="2" key="1">
    <citation type="submission" date="2018-05" db="EMBL/GenBank/DDBJ databases">
        <authorList>
            <person name="Lanie J.A."/>
            <person name="Ng W.-L."/>
            <person name="Kazmierczak K.M."/>
            <person name="Andrzejewski T.M."/>
            <person name="Davidsen T.M."/>
            <person name="Wayne K.J."/>
            <person name="Tettelin H."/>
            <person name="Glass J.I."/>
            <person name="Rusch D."/>
            <person name="Podicherti R."/>
            <person name="Tsui H.-C.T."/>
            <person name="Winkler M.E."/>
        </authorList>
    </citation>
    <scope>NUCLEOTIDE SEQUENCE</scope>
</reference>
<dbReference type="GO" id="GO:0016491">
    <property type="term" value="F:oxidoreductase activity"/>
    <property type="evidence" value="ECO:0007669"/>
    <property type="project" value="UniProtKB-ARBA"/>
</dbReference>
<name>A0A381QBZ1_9ZZZZ</name>
<evidence type="ECO:0008006" key="3">
    <source>
        <dbReference type="Google" id="ProtNLM"/>
    </source>
</evidence>
<dbReference type="InterPro" id="IPR036291">
    <property type="entry name" value="NAD(P)-bd_dom_sf"/>
</dbReference>
<organism evidence="2">
    <name type="scientific">marine metagenome</name>
    <dbReference type="NCBI Taxonomy" id="408172"/>
    <lineage>
        <taxon>unclassified sequences</taxon>
        <taxon>metagenomes</taxon>
        <taxon>ecological metagenomes</taxon>
    </lineage>
</organism>
<dbReference type="InterPro" id="IPR003462">
    <property type="entry name" value="ODC_Mu_crystall"/>
</dbReference>
<dbReference type="AlphaFoldDB" id="A0A381QBZ1"/>
<protein>
    <recommendedName>
        <fullName evidence="3">Ornithine cyclodeaminase</fullName>
    </recommendedName>
</protein>
<evidence type="ECO:0000256" key="1">
    <source>
        <dbReference type="ARBA" id="ARBA00008903"/>
    </source>
</evidence>
<evidence type="ECO:0000313" key="2">
    <source>
        <dbReference type="EMBL" id="SUZ76862.1"/>
    </source>
</evidence>
<dbReference type="Gene3D" id="3.30.1780.10">
    <property type="entry name" value="ornithine cyclodeaminase, domain 1"/>
    <property type="match status" value="1"/>
</dbReference>
<sequence>MRVRILSSDTVRSTIDMPMAIEVMRDAFSALAAGDATVPVRVALETSHGVSLFMPAHLKEQDSAGVKIVSVNEGNAQSGLPVIHAVVVVLDTLTGCPIALMDGTWLTALRTGAVGGLAADLLSRRDSTTVSLFGAGTQARTQLEAVRCVRDITKVRIVSRSATSAQDLVGELSGVEAVSLEDPDEAVTGADIIIAATSSSTPVFDGALVEPGTHVTGIGSFTTDMREVDATLVERARVIVDQKEAVLEEAGDIVGPIRDGLFGEDVITGEIGDIVLGRITGRTEAEEITYFKSVGNAVQDIAVAAKVLSVAEAEELGEIFDL</sequence>
<dbReference type="GO" id="GO:0005737">
    <property type="term" value="C:cytoplasm"/>
    <property type="evidence" value="ECO:0007669"/>
    <property type="project" value="TreeGrafter"/>
</dbReference>
<dbReference type="PANTHER" id="PTHR13812">
    <property type="entry name" value="KETIMINE REDUCTASE MU-CRYSTALLIN"/>
    <property type="match status" value="1"/>
</dbReference>
<dbReference type="FunFam" id="3.40.50.720:FF:000311">
    <property type="entry name" value="Ornithine cyclodeaminase"/>
    <property type="match status" value="1"/>
</dbReference>
<dbReference type="EMBL" id="UINC01001294">
    <property type="protein sequence ID" value="SUZ76862.1"/>
    <property type="molecule type" value="Genomic_DNA"/>
</dbReference>
<comment type="similarity">
    <text evidence="1">Belongs to the ornithine cyclodeaminase/mu-crystallin family.</text>
</comment>
<dbReference type="Pfam" id="PF02423">
    <property type="entry name" value="OCD_Mu_crystall"/>
    <property type="match status" value="1"/>
</dbReference>
<accession>A0A381QBZ1</accession>
<dbReference type="GO" id="GO:0019752">
    <property type="term" value="P:carboxylic acid metabolic process"/>
    <property type="evidence" value="ECO:0007669"/>
    <property type="project" value="UniProtKB-ARBA"/>
</dbReference>
<dbReference type="Gene3D" id="3.40.50.720">
    <property type="entry name" value="NAD(P)-binding Rossmann-like Domain"/>
    <property type="match status" value="1"/>
</dbReference>
<dbReference type="SUPFAM" id="SSF51735">
    <property type="entry name" value="NAD(P)-binding Rossmann-fold domains"/>
    <property type="match status" value="1"/>
</dbReference>
<gene>
    <name evidence="2" type="ORF">METZ01_LOCUS29716</name>
</gene>
<proteinExistence type="inferred from homology"/>
<dbReference type="InterPro" id="IPR023401">
    <property type="entry name" value="ODC_N"/>
</dbReference>
<dbReference type="PANTHER" id="PTHR13812:SF19">
    <property type="entry name" value="KETIMINE REDUCTASE MU-CRYSTALLIN"/>
    <property type="match status" value="1"/>
</dbReference>
<dbReference type="PIRSF" id="PIRSF001439">
    <property type="entry name" value="CryM"/>
    <property type="match status" value="1"/>
</dbReference>